<gene>
    <name evidence="12" type="ORF">ANN_24909</name>
</gene>
<evidence type="ECO:0000256" key="5">
    <source>
        <dbReference type="ARBA" id="ARBA00023034"/>
    </source>
</evidence>
<dbReference type="Proteomes" id="UP001148838">
    <property type="component" value="Unassembled WGS sequence"/>
</dbReference>
<keyword evidence="13" id="KW-1185">Reference proteome</keyword>
<dbReference type="PANTHER" id="PTHR21230:SF1">
    <property type="entry name" value="GOLGI SNAP RECEPTOR COMPLEX MEMBER 2"/>
    <property type="match status" value="1"/>
</dbReference>
<dbReference type="SUPFAM" id="SSF58038">
    <property type="entry name" value="SNARE fusion complex"/>
    <property type="match status" value="1"/>
</dbReference>
<feature type="transmembrane region" description="Helical" evidence="11">
    <location>
        <begin position="241"/>
        <end position="261"/>
    </location>
</feature>
<comment type="similarity">
    <text evidence="9 10">Belongs to the GOSR2 family.</text>
</comment>
<comment type="caution">
    <text evidence="12">The sequence shown here is derived from an EMBL/GenBank/DDBJ whole genome shotgun (WGS) entry which is preliminary data.</text>
</comment>
<keyword evidence="5" id="KW-0333">Golgi apparatus</keyword>
<keyword evidence="2 11" id="KW-0812">Transmembrane</keyword>
<dbReference type="CDD" id="cd15863">
    <property type="entry name" value="SNARE_GS27"/>
    <property type="match status" value="1"/>
</dbReference>
<keyword evidence="4 11" id="KW-1133">Transmembrane helix</keyword>
<evidence type="ECO:0000256" key="3">
    <source>
        <dbReference type="ARBA" id="ARBA00022927"/>
    </source>
</evidence>
<evidence type="ECO:0000256" key="8">
    <source>
        <dbReference type="ARBA" id="ARBA00037862"/>
    </source>
</evidence>
<evidence type="ECO:0000256" key="9">
    <source>
        <dbReference type="ARBA" id="ARBA00038172"/>
    </source>
</evidence>
<name>A0ABQ8S033_PERAM</name>
<accession>A0ABQ8S033</accession>
<protein>
    <recommendedName>
        <fullName evidence="14">Golgi SNAP receptor complex member 2</fullName>
    </recommendedName>
</protein>
<dbReference type="EMBL" id="JAJSOF020000038">
    <property type="protein sequence ID" value="KAJ4427291.1"/>
    <property type="molecule type" value="Genomic_DNA"/>
</dbReference>
<dbReference type="Pfam" id="PF12352">
    <property type="entry name" value="V-SNARE_C"/>
    <property type="match status" value="1"/>
</dbReference>
<organism evidence="12 13">
    <name type="scientific">Periplaneta americana</name>
    <name type="common">American cockroach</name>
    <name type="synonym">Blatta americana</name>
    <dbReference type="NCBI Taxonomy" id="6978"/>
    <lineage>
        <taxon>Eukaryota</taxon>
        <taxon>Metazoa</taxon>
        <taxon>Ecdysozoa</taxon>
        <taxon>Arthropoda</taxon>
        <taxon>Hexapoda</taxon>
        <taxon>Insecta</taxon>
        <taxon>Pterygota</taxon>
        <taxon>Neoptera</taxon>
        <taxon>Polyneoptera</taxon>
        <taxon>Dictyoptera</taxon>
        <taxon>Blattodea</taxon>
        <taxon>Blattoidea</taxon>
        <taxon>Blattidae</taxon>
        <taxon>Blattinae</taxon>
        <taxon>Periplaneta</taxon>
    </lineage>
</organism>
<keyword evidence="3 10" id="KW-0653">Protein transport</keyword>
<dbReference type="PIRSF" id="PIRSF028865">
    <property type="entry name" value="Membrin-2"/>
    <property type="match status" value="1"/>
</dbReference>
<evidence type="ECO:0000256" key="1">
    <source>
        <dbReference type="ARBA" id="ARBA00022448"/>
    </source>
</evidence>
<dbReference type="InterPro" id="IPR027027">
    <property type="entry name" value="GOSR2/Membrin/Bos1"/>
</dbReference>
<dbReference type="PANTHER" id="PTHR21230">
    <property type="entry name" value="VESICLE TRANSPORT V-SNARE PROTEIN VTI1-RELATED"/>
    <property type="match status" value="1"/>
</dbReference>
<evidence type="ECO:0000256" key="7">
    <source>
        <dbReference type="ARBA" id="ARBA00037078"/>
    </source>
</evidence>
<evidence type="ECO:0008006" key="14">
    <source>
        <dbReference type="Google" id="ProtNLM"/>
    </source>
</evidence>
<evidence type="ECO:0000256" key="10">
    <source>
        <dbReference type="PIRNR" id="PIRNR028865"/>
    </source>
</evidence>
<evidence type="ECO:0000256" key="11">
    <source>
        <dbReference type="SAM" id="Phobius"/>
    </source>
</evidence>
<keyword evidence="1 10" id="KW-0813">Transport</keyword>
<evidence type="ECO:0000256" key="2">
    <source>
        <dbReference type="ARBA" id="ARBA00022692"/>
    </source>
</evidence>
<comment type="function">
    <text evidence="7 10">Involved in transport of proteins from the cis/medial-Golgi to the trans-Golgi network.</text>
</comment>
<evidence type="ECO:0000256" key="6">
    <source>
        <dbReference type="ARBA" id="ARBA00023136"/>
    </source>
</evidence>
<evidence type="ECO:0000313" key="13">
    <source>
        <dbReference type="Proteomes" id="UP001148838"/>
    </source>
</evidence>
<evidence type="ECO:0000256" key="4">
    <source>
        <dbReference type="ARBA" id="ARBA00022989"/>
    </source>
</evidence>
<comment type="subcellular location">
    <subcellularLocation>
        <location evidence="8">Golgi apparatus</location>
        <location evidence="8">cis-Golgi network membrane</location>
        <topology evidence="8">Single-pass type IV membrane protein</topology>
    </subcellularLocation>
</comment>
<reference evidence="12 13" key="1">
    <citation type="journal article" date="2022" name="Allergy">
        <title>Genome assembly and annotation of Periplaneta americana reveal a comprehensive cockroach allergen profile.</title>
        <authorList>
            <person name="Wang L."/>
            <person name="Xiong Q."/>
            <person name="Saelim N."/>
            <person name="Wang L."/>
            <person name="Nong W."/>
            <person name="Wan A.T."/>
            <person name="Shi M."/>
            <person name="Liu X."/>
            <person name="Cao Q."/>
            <person name="Hui J.H.L."/>
            <person name="Sookrung N."/>
            <person name="Leung T.F."/>
            <person name="Tungtrongchitr A."/>
            <person name="Tsui S.K.W."/>
        </authorList>
    </citation>
    <scope>NUCLEOTIDE SEQUENCE [LARGE SCALE GENOMIC DNA]</scope>
    <source>
        <strain evidence="12">PWHHKU_190912</strain>
    </source>
</reference>
<evidence type="ECO:0000313" key="12">
    <source>
        <dbReference type="EMBL" id="KAJ4427291.1"/>
    </source>
</evidence>
<dbReference type="Gene3D" id="1.20.5.110">
    <property type="match status" value="1"/>
</dbReference>
<sequence length="262" mass="30303">MESLYHQTNRLIQETQHCFEKLEKTGDINSDSIEREIQARIDSVTSNCERLDILIYKEPLSRRTNGKLRIDQLKYDKVHLQEEEEELEPLDELDVALAIDSLKNGKTQGIDKIPAELIKVGGKDMAALDTYRNRKYQRLQEEREREALLNHHFEPNSYGETSIVMDQGQMFYAQKHQDSLQNANRGVDDMLQSGAGILENLRDQRMTIKGAHRRLYDIANTLGLSNTTMRLIERRAYQDKFILLGGMLFTLIVIGLVVVYFT</sequence>
<proteinExistence type="inferred from homology"/>
<keyword evidence="6 10" id="KW-0472">Membrane</keyword>